<dbReference type="AlphaFoldDB" id="A0AAV6U1N1"/>
<reference evidence="1 2" key="1">
    <citation type="journal article" date="2022" name="Nat. Ecol. Evol.">
        <title>A masculinizing supergene underlies an exaggerated male reproductive morph in a spider.</title>
        <authorList>
            <person name="Hendrickx F."/>
            <person name="De Corte Z."/>
            <person name="Sonet G."/>
            <person name="Van Belleghem S.M."/>
            <person name="Kostlbacher S."/>
            <person name="Vangestel C."/>
        </authorList>
    </citation>
    <scope>NUCLEOTIDE SEQUENCE [LARGE SCALE GENOMIC DNA]</scope>
    <source>
        <strain evidence="1">W744_W776</strain>
    </source>
</reference>
<dbReference type="Proteomes" id="UP000827092">
    <property type="component" value="Unassembled WGS sequence"/>
</dbReference>
<accession>A0AAV6U1N1</accession>
<name>A0AAV6U1N1_9ARAC</name>
<gene>
    <name evidence="1" type="ORF">JTE90_021159</name>
</gene>
<organism evidence="1 2">
    <name type="scientific">Oedothorax gibbosus</name>
    <dbReference type="NCBI Taxonomy" id="931172"/>
    <lineage>
        <taxon>Eukaryota</taxon>
        <taxon>Metazoa</taxon>
        <taxon>Ecdysozoa</taxon>
        <taxon>Arthropoda</taxon>
        <taxon>Chelicerata</taxon>
        <taxon>Arachnida</taxon>
        <taxon>Araneae</taxon>
        <taxon>Araneomorphae</taxon>
        <taxon>Entelegynae</taxon>
        <taxon>Araneoidea</taxon>
        <taxon>Linyphiidae</taxon>
        <taxon>Erigoninae</taxon>
        <taxon>Oedothorax</taxon>
    </lineage>
</organism>
<dbReference type="EMBL" id="JAFNEN010000748">
    <property type="protein sequence ID" value="KAG8177827.1"/>
    <property type="molecule type" value="Genomic_DNA"/>
</dbReference>
<keyword evidence="2" id="KW-1185">Reference proteome</keyword>
<sequence length="132" mass="13921">MSTFYTSSKKAERSAGKFICGILGKSNILRFSPLSILPQRRAGGGAGGSLFVEWDTLRNPLSSEIFVSAATSVHKSGQAEIGTFSTIHFAASSALLSTHHGRVGVHPEVRLASLQPPEMGSPDAGAPWRGQV</sequence>
<protein>
    <submittedName>
        <fullName evidence="1">Uncharacterized protein</fullName>
    </submittedName>
</protein>
<evidence type="ECO:0000313" key="2">
    <source>
        <dbReference type="Proteomes" id="UP000827092"/>
    </source>
</evidence>
<proteinExistence type="predicted"/>
<comment type="caution">
    <text evidence="1">The sequence shown here is derived from an EMBL/GenBank/DDBJ whole genome shotgun (WGS) entry which is preliminary data.</text>
</comment>
<evidence type="ECO:0000313" key="1">
    <source>
        <dbReference type="EMBL" id="KAG8177827.1"/>
    </source>
</evidence>